<accession>A0A1I7RPV9</accession>
<evidence type="ECO:0000313" key="3">
    <source>
        <dbReference type="WBParaSite" id="BXY_0275000.1"/>
    </source>
</evidence>
<proteinExistence type="predicted"/>
<feature type="region of interest" description="Disordered" evidence="1">
    <location>
        <begin position="1"/>
        <end position="47"/>
    </location>
</feature>
<dbReference type="WBParaSite" id="BXY_0275000.1">
    <property type="protein sequence ID" value="BXY_0275000.1"/>
    <property type="gene ID" value="BXY_0275000"/>
</dbReference>
<organism evidence="2 3">
    <name type="scientific">Bursaphelenchus xylophilus</name>
    <name type="common">Pinewood nematode worm</name>
    <name type="synonym">Aphelenchoides xylophilus</name>
    <dbReference type="NCBI Taxonomy" id="6326"/>
    <lineage>
        <taxon>Eukaryota</taxon>
        <taxon>Metazoa</taxon>
        <taxon>Ecdysozoa</taxon>
        <taxon>Nematoda</taxon>
        <taxon>Chromadorea</taxon>
        <taxon>Rhabditida</taxon>
        <taxon>Tylenchina</taxon>
        <taxon>Tylenchomorpha</taxon>
        <taxon>Aphelenchoidea</taxon>
        <taxon>Aphelenchoididae</taxon>
        <taxon>Bursaphelenchus</taxon>
    </lineage>
</organism>
<feature type="compositionally biased region" description="Basic and acidic residues" evidence="1">
    <location>
        <begin position="142"/>
        <end position="152"/>
    </location>
</feature>
<feature type="region of interest" description="Disordered" evidence="1">
    <location>
        <begin position="117"/>
        <end position="170"/>
    </location>
</feature>
<evidence type="ECO:0000313" key="2">
    <source>
        <dbReference type="Proteomes" id="UP000095284"/>
    </source>
</evidence>
<sequence>MADRHDLSTRTAIGAVSKKEMAPEPRTPPETENKGAEATKELPEPPKTGTELLLSIYTSIAKGVNTFWQLCRIFYQFLCLLYQYPNATHIAIQATYKSLKLLYQSGLWDPLQGRFRASADGKKSSRPTTPRSGEQLAPTNKTMEKTPAEPSKKQPVSPSTAAKSPIKVPS</sequence>
<name>A0A1I7RPV9_BURXY</name>
<reference evidence="3" key="1">
    <citation type="submission" date="2016-11" db="UniProtKB">
        <authorList>
            <consortium name="WormBaseParasite"/>
        </authorList>
    </citation>
    <scope>IDENTIFICATION</scope>
</reference>
<feature type="compositionally biased region" description="Basic and acidic residues" evidence="1">
    <location>
        <begin position="17"/>
        <end position="44"/>
    </location>
</feature>
<feature type="compositionally biased region" description="Polar residues" evidence="1">
    <location>
        <begin position="126"/>
        <end position="141"/>
    </location>
</feature>
<protein>
    <submittedName>
        <fullName evidence="3">EKA-like protein</fullName>
    </submittedName>
</protein>
<dbReference type="AlphaFoldDB" id="A0A1I7RPV9"/>
<dbReference type="Proteomes" id="UP000095284">
    <property type="component" value="Unplaced"/>
</dbReference>
<evidence type="ECO:0000256" key="1">
    <source>
        <dbReference type="SAM" id="MobiDB-lite"/>
    </source>
</evidence>